<comment type="subcellular location">
    <subcellularLocation>
        <location evidence="1">Cytoplasm</location>
        <location evidence="1">Cytoskeleton</location>
    </subcellularLocation>
</comment>
<evidence type="ECO:0000256" key="3">
    <source>
        <dbReference type="ARBA" id="ARBA00022490"/>
    </source>
</evidence>
<dbReference type="InterPro" id="IPR010431">
    <property type="entry name" value="Fascin"/>
</dbReference>
<dbReference type="GO" id="GO:0030674">
    <property type="term" value="F:protein-macromolecule adaptor activity"/>
    <property type="evidence" value="ECO:0007669"/>
    <property type="project" value="InterPro"/>
</dbReference>
<dbReference type="InterPro" id="IPR022768">
    <property type="entry name" value="Fascin-like_dom"/>
</dbReference>
<organism evidence="7 8">
    <name type="scientific">Bos mutus</name>
    <name type="common">wild yak</name>
    <dbReference type="NCBI Taxonomy" id="72004"/>
    <lineage>
        <taxon>Eukaryota</taxon>
        <taxon>Metazoa</taxon>
        <taxon>Chordata</taxon>
        <taxon>Craniata</taxon>
        <taxon>Vertebrata</taxon>
        <taxon>Euteleostomi</taxon>
        <taxon>Mammalia</taxon>
        <taxon>Eutheria</taxon>
        <taxon>Laurasiatheria</taxon>
        <taxon>Artiodactyla</taxon>
        <taxon>Ruminantia</taxon>
        <taxon>Pecora</taxon>
        <taxon>Bovidae</taxon>
        <taxon>Bovinae</taxon>
        <taxon>Bos</taxon>
    </lineage>
</organism>
<comment type="similarity">
    <text evidence="2">Belongs to the fascin family.</text>
</comment>
<name>L8J4I2_9CETA</name>
<dbReference type="STRING" id="72004.ENSBMUP00000028298"/>
<dbReference type="InterPro" id="IPR008999">
    <property type="entry name" value="Actin-crosslinking"/>
</dbReference>
<dbReference type="PANTHER" id="PTHR10551">
    <property type="entry name" value="FASCIN"/>
    <property type="match status" value="1"/>
</dbReference>
<evidence type="ECO:0000256" key="4">
    <source>
        <dbReference type="ARBA" id="ARBA00023203"/>
    </source>
</evidence>
<keyword evidence="5" id="KW-0206">Cytoskeleton</keyword>
<feature type="domain" description="Fascin-like" evidence="6">
    <location>
        <begin position="8"/>
        <end position="121"/>
    </location>
</feature>
<evidence type="ECO:0000256" key="5">
    <source>
        <dbReference type="ARBA" id="ARBA00023212"/>
    </source>
</evidence>
<keyword evidence="4" id="KW-0009">Actin-binding</keyword>
<accession>L8J4I2</accession>
<dbReference type="GO" id="GO:0051015">
    <property type="term" value="F:actin filament binding"/>
    <property type="evidence" value="ECO:0007669"/>
    <property type="project" value="InterPro"/>
</dbReference>
<sequence>FGLINCSNKYLTAETFGFKVNASASSLKKKQIWTLEQPPDEAGSAAVCLRSHLGRYLAADKDGNVTCEHEAPGADCRFLIVAHDDGRWSLQSEVHRRYFGGTEDRLSCFAQTVSPAEKWSVHIAMHPQVNIYSLARKRYAHLGARPADEISVDRDVPWGVDSLITLAFQDQRYSLQTADHRFLRHDGRLVAHPEPATGYTLEFRSGKVAFRDCEGRYLAPSGPSGTLKAGKATKVGKDELFALEQSCAQVVLQAANERNVSTRQGMDLSANQDEETDQETFQLEIDRDTKKCAFRTHSGKYWTLTTTGGVQSTASTKDARCYFDIEWRDRRIILRASNGKFVTAKKNGQLAASVETAGSHLGHTSSRSSLGRGLAVPWSLTNPTGSPPWDSELFLMKLINRPIIFRGEHGFIGCRKVTGTLDANRSNYDVFQLEFRDGAYNIKGRCPYSTGKYWMVGNDSSVTSSSDSPVDFFLEFCDYNKVAIKVGGHYLKGDHAGVLKACADTIDPTTLWEY</sequence>
<dbReference type="AlphaFoldDB" id="L8J4I2"/>
<keyword evidence="3" id="KW-0963">Cytoplasm</keyword>
<dbReference type="SUPFAM" id="SSF50405">
    <property type="entry name" value="Actin-crosslinking proteins"/>
    <property type="match status" value="4"/>
</dbReference>
<feature type="domain" description="Fascin-like" evidence="6">
    <location>
        <begin position="409"/>
        <end position="514"/>
    </location>
</feature>
<dbReference type="FunFam" id="2.80.10.50:FF:000030">
    <property type="entry name" value="Fascin"/>
    <property type="match status" value="1"/>
</dbReference>
<gene>
    <name evidence="7" type="ORF">M91_16385</name>
</gene>
<feature type="domain" description="Fascin-like" evidence="6">
    <location>
        <begin position="130"/>
        <end position="243"/>
    </location>
</feature>
<evidence type="ECO:0000256" key="2">
    <source>
        <dbReference type="ARBA" id="ARBA00007415"/>
    </source>
</evidence>
<dbReference type="GO" id="GO:0007163">
    <property type="term" value="P:establishment or maintenance of cell polarity"/>
    <property type="evidence" value="ECO:0007669"/>
    <property type="project" value="TreeGrafter"/>
</dbReference>
<evidence type="ECO:0000313" key="8">
    <source>
        <dbReference type="Proteomes" id="UP000011080"/>
    </source>
</evidence>
<dbReference type="Proteomes" id="UP000011080">
    <property type="component" value="Unassembled WGS sequence"/>
</dbReference>
<dbReference type="GO" id="GO:0015629">
    <property type="term" value="C:actin cytoskeleton"/>
    <property type="evidence" value="ECO:0007669"/>
    <property type="project" value="TreeGrafter"/>
</dbReference>
<dbReference type="GO" id="GO:0051017">
    <property type="term" value="P:actin filament bundle assembly"/>
    <property type="evidence" value="ECO:0007669"/>
    <property type="project" value="TreeGrafter"/>
</dbReference>
<dbReference type="Gene3D" id="2.80.10.50">
    <property type="match status" value="4"/>
</dbReference>
<protein>
    <submittedName>
        <fullName evidence="7">Fascin</fullName>
    </submittedName>
</protein>
<evidence type="ECO:0000313" key="7">
    <source>
        <dbReference type="EMBL" id="ELR62544.1"/>
    </source>
</evidence>
<dbReference type="GO" id="GO:0005737">
    <property type="term" value="C:cytoplasm"/>
    <property type="evidence" value="ECO:0007669"/>
    <property type="project" value="TreeGrafter"/>
</dbReference>
<dbReference type="InterPro" id="IPR024703">
    <property type="entry name" value="Fascin_metazoans"/>
</dbReference>
<dbReference type="PANTHER" id="PTHR10551:SF23">
    <property type="entry name" value="FASCIN"/>
    <property type="match status" value="1"/>
</dbReference>
<proteinExistence type="inferred from homology"/>
<reference evidence="7 8" key="1">
    <citation type="journal article" date="2012" name="Nat. Genet.">
        <title>The yak genome and adaptation to life at high altitude.</title>
        <authorList>
            <person name="Qiu Q."/>
            <person name="Zhang G."/>
            <person name="Ma T."/>
            <person name="Qian W."/>
            <person name="Wang J."/>
            <person name="Ye Z."/>
            <person name="Cao C."/>
            <person name="Hu Q."/>
            <person name="Kim J."/>
            <person name="Larkin D.M."/>
            <person name="Auvil L."/>
            <person name="Capitanu B."/>
            <person name="Ma J."/>
            <person name="Lewin H.A."/>
            <person name="Qian X."/>
            <person name="Lang Y."/>
            <person name="Zhou R."/>
            <person name="Wang L."/>
            <person name="Wang K."/>
            <person name="Xia J."/>
            <person name="Liao S."/>
            <person name="Pan S."/>
            <person name="Lu X."/>
            <person name="Hou H."/>
            <person name="Wang Y."/>
            <person name="Zang X."/>
            <person name="Yin Y."/>
            <person name="Ma H."/>
            <person name="Zhang J."/>
            <person name="Wang Z."/>
            <person name="Zhang Y."/>
            <person name="Zhang D."/>
            <person name="Yonezawa T."/>
            <person name="Hasegawa M."/>
            <person name="Zhong Y."/>
            <person name="Liu W."/>
            <person name="Zhang Y."/>
            <person name="Huang Z."/>
            <person name="Zhang S."/>
            <person name="Long R."/>
            <person name="Yang H."/>
            <person name="Wang J."/>
            <person name="Lenstra J.A."/>
            <person name="Cooper D.N."/>
            <person name="Wu Y."/>
            <person name="Wang J."/>
            <person name="Shi P."/>
            <person name="Wang J."/>
            <person name="Liu J."/>
        </authorList>
    </citation>
    <scope>NUCLEOTIDE SEQUENCE [LARGE SCALE GENOMIC DNA]</scope>
    <source>
        <strain evidence="8">yakQH1</strain>
    </source>
</reference>
<feature type="domain" description="Fascin-like" evidence="6">
    <location>
        <begin position="255"/>
        <end position="358"/>
    </location>
</feature>
<evidence type="ECO:0000259" key="6">
    <source>
        <dbReference type="Pfam" id="PF06268"/>
    </source>
</evidence>
<dbReference type="CDD" id="cd23348">
    <property type="entry name" value="beta-trefoil_FSCN1_rpt2"/>
    <property type="match status" value="1"/>
</dbReference>
<dbReference type="FunFam" id="2.80.10.50:FF:000010">
    <property type="entry name" value="Fascin"/>
    <property type="match status" value="1"/>
</dbReference>
<dbReference type="PIRSF" id="PIRSF005682">
    <property type="entry name" value="Fascin"/>
    <property type="match status" value="1"/>
</dbReference>
<feature type="non-terminal residue" evidence="7">
    <location>
        <position position="1"/>
    </location>
</feature>
<evidence type="ECO:0000256" key="1">
    <source>
        <dbReference type="ARBA" id="ARBA00004245"/>
    </source>
</evidence>
<dbReference type="GO" id="GO:0016477">
    <property type="term" value="P:cell migration"/>
    <property type="evidence" value="ECO:0007669"/>
    <property type="project" value="TreeGrafter"/>
</dbReference>
<dbReference type="EMBL" id="JH880327">
    <property type="protein sequence ID" value="ELR62544.1"/>
    <property type="molecule type" value="Genomic_DNA"/>
</dbReference>
<dbReference type="FunFam" id="2.80.10.50:FF:000015">
    <property type="entry name" value="Fascin"/>
    <property type="match status" value="1"/>
</dbReference>
<dbReference type="CDD" id="cd23344">
    <property type="entry name" value="beta-trefoil_FSCN1_rpt1"/>
    <property type="match status" value="1"/>
</dbReference>
<dbReference type="Pfam" id="PF06268">
    <property type="entry name" value="Fascin"/>
    <property type="match status" value="4"/>
</dbReference>